<dbReference type="InterPro" id="IPR039039">
    <property type="entry name" value="RAI1-like_fam"/>
</dbReference>
<dbReference type="PANTHER" id="PTHR12395:SF9">
    <property type="entry name" value="DECAPPING AND EXORIBONUCLEASE PROTEIN"/>
    <property type="match status" value="1"/>
</dbReference>
<comment type="subcellular location">
    <subcellularLocation>
        <location evidence="2">Nucleus</location>
    </subcellularLocation>
</comment>
<comment type="similarity">
    <text evidence="1 2">Belongs to the DXO/Dom3Z family.</text>
</comment>
<keyword evidence="2" id="KW-0479">Metal-binding</keyword>
<keyword evidence="2" id="KW-0540">Nuclease</keyword>
<accession>A0AAW0W757</accession>
<evidence type="ECO:0000313" key="5">
    <source>
        <dbReference type="Proteomes" id="UP001445076"/>
    </source>
</evidence>
<evidence type="ECO:0000256" key="1">
    <source>
        <dbReference type="ARBA" id="ARBA00006562"/>
    </source>
</evidence>
<dbReference type="AlphaFoldDB" id="A0AAW0W757"/>
<dbReference type="EC" id="3.6.1.-" evidence="2"/>
<proteinExistence type="inferred from homology"/>
<organism evidence="4 5">
    <name type="scientific">Cherax quadricarinatus</name>
    <name type="common">Australian red claw crayfish</name>
    <dbReference type="NCBI Taxonomy" id="27406"/>
    <lineage>
        <taxon>Eukaryota</taxon>
        <taxon>Metazoa</taxon>
        <taxon>Ecdysozoa</taxon>
        <taxon>Arthropoda</taxon>
        <taxon>Crustacea</taxon>
        <taxon>Multicrustacea</taxon>
        <taxon>Malacostraca</taxon>
        <taxon>Eumalacostraca</taxon>
        <taxon>Eucarida</taxon>
        <taxon>Decapoda</taxon>
        <taxon>Pleocyemata</taxon>
        <taxon>Astacidea</taxon>
        <taxon>Parastacoidea</taxon>
        <taxon>Parastacidae</taxon>
        <taxon>Cherax</taxon>
    </lineage>
</organism>
<dbReference type="GO" id="GO:0046872">
    <property type="term" value="F:metal ion binding"/>
    <property type="evidence" value="ECO:0007669"/>
    <property type="project" value="UniProtKB-KW"/>
</dbReference>
<dbReference type="EMBL" id="JARKIK010000085">
    <property type="protein sequence ID" value="KAK8724520.1"/>
    <property type="molecule type" value="Genomic_DNA"/>
</dbReference>
<evidence type="ECO:0000256" key="2">
    <source>
        <dbReference type="RuleBase" id="RU367113"/>
    </source>
</evidence>
<keyword evidence="2" id="KW-0547">Nucleotide-binding</keyword>
<dbReference type="PANTHER" id="PTHR12395">
    <property type="entry name" value="DOM-3 RELATED"/>
    <property type="match status" value="1"/>
</dbReference>
<feature type="domain" description="RAI1-like" evidence="3">
    <location>
        <begin position="32"/>
        <end position="368"/>
    </location>
</feature>
<dbReference type="GO" id="GO:0005829">
    <property type="term" value="C:cytosol"/>
    <property type="evidence" value="ECO:0007669"/>
    <property type="project" value="TreeGrafter"/>
</dbReference>
<keyword evidence="2" id="KW-0378">Hydrolase</keyword>
<dbReference type="GO" id="GO:0005634">
    <property type="term" value="C:nucleus"/>
    <property type="evidence" value="ECO:0007669"/>
    <property type="project" value="UniProtKB-SubCell"/>
</dbReference>
<protein>
    <recommendedName>
        <fullName evidence="2">Decapping nuclease</fullName>
        <ecNumber evidence="2">3.6.1.-</ecNumber>
    </recommendedName>
</protein>
<reference evidence="4 5" key="1">
    <citation type="journal article" date="2024" name="BMC Genomics">
        <title>Genome assembly of redclaw crayfish (Cherax quadricarinatus) provides insights into its immune adaptation and hypoxia tolerance.</title>
        <authorList>
            <person name="Liu Z."/>
            <person name="Zheng J."/>
            <person name="Li H."/>
            <person name="Fang K."/>
            <person name="Wang S."/>
            <person name="He J."/>
            <person name="Zhou D."/>
            <person name="Weng S."/>
            <person name="Chi M."/>
            <person name="Gu Z."/>
            <person name="He J."/>
            <person name="Li F."/>
            <person name="Wang M."/>
        </authorList>
    </citation>
    <scope>NUCLEOTIDE SEQUENCE [LARGE SCALE GENOMIC DNA]</scope>
    <source>
        <strain evidence="4">ZL_2023a</strain>
    </source>
</reference>
<dbReference type="GO" id="GO:0110155">
    <property type="term" value="P:NAD-cap decapping"/>
    <property type="evidence" value="ECO:0007669"/>
    <property type="project" value="TreeGrafter"/>
</dbReference>
<dbReference type="GO" id="GO:0000166">
    <property type="term" value="F:nucleotide binding"/>
    <property type="evidence" value="ECO:0007669"/>
    <property type="project" value="UniProtKB-KW"/>
</dbReference>
<keyword evidence="2" id="KW-0694">RNA-binding</keyword>
<keyword evidence="5" id="KW-1185">Reference proteome</keyword>
<comment type="function">
    <text evidence="2">Decapping enzyme for NAD-capped RNAs: specifically hydrolyzes the nicotinamide adenine dinucleotide (NAD) cap from a subset of RNAs by removing the entire NAD moiety from the 5'-end of an NAD-capped RNA.</text>
</comment>
<dbReference type="Proteomes" id="UP001445076">
    <property type="component" value="Unassembled WGS sequence"/>
</dbReference>
<sequence length="375" mass="44332">RLKRKLNEENCSLPYFEVHPRSKYNFSAAVLRRPMFIGDFSLNAKRQFCHDSRNLHYISIKWQIFKKVNYDLNVALDKANRKLFEETKNEKLDRLLEWILLNSFKFHTRESTGKPLKCLSTDFICFRGLLTQLLCTPYENEGWIVCATKFRNTIYLCAYDTPEKQTDRENETEMQKRMSAWGYKFEHYMTDGCDPSEGVEENEEYCCVVRSRLDNHSLVYGAEVDGADPSLYKTPHADLNAFIELKTSKELIRDADHRTLHKFKLLKWWSQSKLVGIPRVVCGFRDKEGIVHTLKMFDVEEMPAMAQDHWKPNIMLNFVKTFLDYVKSCVQVDNPKAVYKFQRKHNGDVVSCTYLGHDHDWTFLPEWYFEKVFKG</sequence>
<gene>
    <name evidence="4" type="ORF">OTU49_011112</name>
</gene>
<dbReference type="GO" id="GO:0004518">
    <property type="term" value="F:nuclease activity"/>
    <property type="evidence" value="ECO:0007669"/>
    <property type="project" value="UniProtKB-KW"/>
</dbReference>
<feature type="non-terminal residue" evidence="4">
    <location>
        <position position="1"/>
    </location>
</feature>
<evidence type="ECO:0000313" key="4">
    <source>
        <dbReference type="EMBL" id="KAK8724520.1"/>
    </source>
</evidence>
<name>A0AAW0W757_CHEQU</name>
<dbReference type="GO" id="GO:0000956">
    <property type="term" value="P:nuclear-transcribed mRNA catabolic process"/>
    <property type="evidence" value="ECO:0007669"/>
    <property type="project" value="TreeGrafter"/>
</dbReference>
<comment type="cofactor">
    <cofactor evidence="2">
        <name>a divalent metal cation</name>
        <dbReference type="ChEBI" id="CHEBI:60240"/>
    </cofactor>
</comment>
<comment type="caution">
    <text evidence="4">The sequence shown here is derived from an EMBL/GenBank/DDBJ whole genome shotgun (WGS) entry which is preliminary data.</text>
</comment>
<evidence type="ECO:0000259" key="3">
    <source>
        <dbReference type="Pfam" id="PF08652"/>
    </source>
</evidence>
<keyword evidence="2" id="KW-0539">Nucleus</keyword>
<dbReference type="InterPro" id="IPR013961">
    <property type="entry name" value="RAI1"/>
</dbReference>
<dbReference type="GO" id="GO:0034353">
    <property type="term" value="F:mRNA 5'-diphosphatase activity"/>
    <property type="evidence" value="ECO:0007669"/>
    <property type="project" value="TreeGrafter"/>
</dbReference>
<dbReference type="GO" id="GO:0003723">
    <property type="term" value="F:RNA binding"/>
    <property type="evidence" value="ECO:0007669"/>
    <property type="project" value="UniProtKB-KW"/>
</dbReference>
<dbReference type="Pfam" id="PF08652">
    <property type="entry name" value="RAI1"/>
    <property type="match status" value="1"/>
</dbReference>